<dbReference type="OrthoDB" id="9924417at2"/>
<sequence length="71" mass="8007">MVNPTTRETVNGAKCYACAYLNDMPIECLRDHWQDLGCGRCATALEYRGIHVDAPWEYEIHTRAKGEAPHG</sequence>
<keyword evidence="2" id="KW-1185">Reference proteome</keyword>
<gene>
    <name evidence="1" type="ORF">SAMN06295912_102282</name>
</gene>
<evidence type="ECO:0000313" key="2">
    <source>
        <dbReference type="Proteomes" id="UP000198281"/>
    </source>
</evidence>
<name>A0A239CNK7_9SPHN</name>
<organism evidence="1 2">
    <name type="scientific">Edaphosphingomonas laterariae</name>
    <dbReference type="NCBI Taxonomy" id="861865"/>
    <lineage>
        <taxon>Bacteria</taxon>
        <taxon>Pseudomonadati</taxon>
        <taxon>Pseudomonadota</taxon>
        <taxon>Alphaproteobacteria</taxon>
        <taxon>Sphingomonadales</taxon>
        <taxon>Rhizorhabdaceae</taxon>
        <taxon>Edaphosphingomonas</taxon>
    </lineage>
</organism>
<dbReference type="AlphaFoldDB" id="A0A239CNK7"/>
<proteinExistence type="predicted"/>
<evidence type="ECO:0000313" key="1">
    <source>
        <dbReference type="EMBL" id="SNS21074.1"/>
    </source>
</evidence>
<accession>A0A239CNK7</accession>
<reference evidence="2" key="1">
    <citation type="submission" date="2017-06" db="EMBL/GenBank/DDBJ databases">
        <authorList>
            <person name="Varghese N."/>
            <person name="Submissions S."/>
        </authorList>
    </citation>
    <scope>NUCLEOTIDE SEQUENCE [LARGE SCALE GENOMIC DNA]</scope>
    <source>
        <strain evidence="2">LNB2</strain>
    </source>
</reference>
<dbReference type="RefSeq" id="WP_144033708.1">
    <property type="nucleotide sequence ID" value="NZ_FZOS01000002.1"/>
</dbReference>
<dbReference type="EMBL" id="FZOS01000002">
    <property type="protein sequence ID" value="SNS21074.1"/>
    <property type="molecule type" value="Genomic_DNA"/>
</dbReference>
<protein>
    <submittedName>
        <fullName evidence="1">Uncharacterized protein</fullName>
    </submittedName>
</protein>
<dbReference type="Proteomes" id="UP000198281">
    <property type="component" value="Unassembled WGS sequence"/>
</dbReference>